<accession>A0A6A6JQM9</accession>
<keyword evidence="1" id="KW-1133">Transmembrane helix</keyword>
<dbReference type="EMBL" id="ML986489">
    <property type="protein sequence ID" value="KAF2277996.1"/>
    <property type="molecule type" value="Genomic_DNA"/>
</dbReference>
<keyword evidence="3" id="KW-1185">Reference proteome</keyword>
<evidence type="ECO:0000256" key="1">
    <source>
        <dbReference type="SAM" id="Phobius"/>
    </source>
</evidence>
<feature type="transmembrane region" description="Helical" evidence="1">
    <location>
        <begin position="21"/>
        <end position="44"/>
    </location>
</feature>
<evidence type="ECO:0000313" key="2">
    <source>
        <dbReference type="EMBL" id="KAF2277996.1"/>
    </source>
</evidence>
<evidence type="ECO:0000313" key="3">
    <source>
        <dbReference type="Proteomes" id="UP000800097"/>
    </source>
</evidence>
<feature type="transmembrane region" description="Helical" evidence="1">
    <location>
        <begin position="64"/>
        <end position="84"/>
    </location>
</feature>
<name>A0A6A6JQM9_WESOR</name>
<sequence length="178" mass="19348">MSFGIAGRRREASPSNSLSKGCFSYLSIACGQGYLPNATLSWYSILFLSLLKKPNTTGLRYLRIPVPACLLACLPACLLACFSLRRSQKENILHTVLCCNSDDSALPAYFREKPISKRKREEKRTAPVSGVSLESGVFLTSSMTISCRARLTSTDSPLGSFGFPFLVPDAAGAIVLNR</sequence>
<keyword evidence="1" id="KW-0472">Membrane</keyword>
<dbReference type="Proteomes" id="UP000800097">
    <property type="component" value="Unassembled WGS sequence"/>
</dbReference>
<protein>
    <submittedName>
        <fullName evidence="2">Uncharacterized protein</fullName>
    </submittedName>
</protein>
<dbReference type="AlphaFoldDB" id="A0A6A6JQM9"/>
<keyword evidence="1" id="KW-0812">Transmembrane</keyword>
<gene>
    <name evidence="2" type="ORF">EI97DRAFT_280659</name>
</gene>
<dbReference type="RefSeq" id="XP_033655535.1">
    <property type="nucleotide sequence ID" value="XM_033794356.1"/>
</dbReference>
<dbReference type="GeneID" id="54547531"/>
<organism evidence="2 3">
    <name type="scientific">Westerdykella ornata</name>
    <dbReference type="NCBI Taxonomy" id="318751"/>
    <lineage>
        <taxon>Eukaryota</taxon>
        <taxon>Fungi</taxon>
        <taxon>Dikarya</taxon>
        <taxon>Ascomycota</taxon>
        <taxon>Pezizomycotina</taxon>
        <taxon>Dothideomycetes</taxon>
        <taxon>Pleosporomycetidae</taxon>
        <taxon>Pleosporales</taxon>
        <taxon>Sporormiaceae</taxon>
        <taxon>Westerdykella</taxon>
    </lineage>
</organism>
<proteinExistence type="predicted"/>
<reference evidence="2" key="1">
    <citation type="journal article" date="2020" name="Stud. Mycol.">
        <title>101 Dothideomycetes genomes: a test case for predicting lifestyles and emergence of pathogens.</title>
        <authorList>
            <person name="Haridas S."/>
            <person name="Albert R."/>
            <person name="Binder M."/>
            <person name="Bloem J."/>
            <person name="Labutti K."/>
            <person name="Salamov A."/>
            <person name="Andreopoulos B."/>
            <person name="Baker S."/>
            <person name="Barry K."/>
            <person name="Bills G."/>
            <person name="Bluhm B."/>
            <person name="Cannon C."/>
            <person name="Castanera R."/>
            <person name="Culley D."/>
            <person name="Daum C."/>
            <person name="Ezra D."/>
            <person name="Gonzalez J."/>
            <person name="Henrissat B."/>
            <person name="Kuo A."/>
            <person name="Liang C."/>
            <person name="Lipzen A."/>
            <person name="Lutzoni F."/>
            <person name="Magnuson J."/>
            <person name="Mondo S."/>
            <person name="Nolan M."/>
            <person name="Ohm R."/>
            <person name="Pangilinan J."/>
            <person name="Park H.-J."/>
            <person name="Ramirez L."/>
            <person name="Alfaro M."/>
            <person name="Sun H."/>
            <person name="Tritt A."/>
            <person name="Yoshinaga Y."/>
            <person name="Zwiers L.-H."/>
            <person name="Turgeon B."/>
            <person name="Goodwin S."/>
            <person name="Spatafora J."/>
            <person name="Crous P."/>
            <person name="Grigoriev I."/>
        </authorList>
    </citation>
    <scope>NUCLEOTIDE SEQUENCE</scope>
    <source>
        <strain evidence="2">CBS 379.55</strain>
    </source>
</reference>